<organism evidence="1 2">
    <name type="scientific">Klebsiella michiganensis</name>
    <dbReference type="NCBI Taxonomy" id="1134687"/>
    <lineage>
        <taxon>Bacteria</taxon>
        <taxon>Pseudomonadati</taxon>
        <taxon>Pseudomonadota</taxon>
        <taxon>Gammaproteobacteria</taxon>
        <taxon>Enterobacterales</taxon>
        <taxon>Enterobacteriaceae</taxon>
        <taxon>Klebsiella/Raoultella group</taxon>
        <taxon>Klebsiella</taxon>
    </lineage>
</organism>
<feature type="non-terminal residue" evidence="1">
    <location>
        <position position="1"/>
    </location>
</feature>
<proteinExistence type="predicted"/>
<reference evidence="1 2" key="2">
    <citation type="submission" date="2018-01" db="EMBL/GenBank/DDBJ databases">
        <title>Genomic study of Klebsiella pneumoniae.</title>
        <authorList>
            <person name="Yang Y."/>
            <person name="Bicalho R."/>
        </authorList>
    </citation>
    <scope>NUCLEOTIDE SEQUENCE [LARGE SCALE GENOMIC DNA]</scope>
    <source>
        <strain evidence="1 2">A11</strain>
    </source>
</reference>
<reference evidence="1 2" key="1">
    <citation type="submission" date="2017-11" db="EMBL/GenBank/DDBJ databases">
        <authorList>
            <person name="Han C.G."/>
        </authorList>
    </citation>
    <scope>NUCLEOTIDE SEQUENCE [LARGE SCALE GENOMIC DNA]</scope>
    <source>
        <strain evidence="1 2">A11</strain>
    </source>
</reference>
<gene>
    <name evidence="1" type="ORF">CWN50_31855</name>
</gene>
<dbReference type="AlphaFoldDB" id="A0A2J4PLP2"/>
<comment type="caution">
    <text evidence="1">The sequence shown here is derived from an EMBL/GenBank/DDBJ whole genome shotgun (WGS) entry which is preliminary data.</text>
</comment>
<accession>A0A2J4PLP2</accession>
<keyword evidence="1" id="KW-0449">Lipoprotein</keyword>
<name>A0A2J4PLP2_9ENTR</name>
<dbReference type="Proteomes" id="UP000234505">
    <property type="component" value="Unassembled WGS sequence"/>
</dbReference>
<dbReference type="EMBL" id="PIDS01001764">
    <property type="protein sequence ID" value="PLL19726.1"/>
    <property type="molecule type" value="Genomic_DNA"/>
</dbReference>
<sequence length="43" mass="5092">GVMRSSLDNPYWQSVFNQARRLPKEYNAQITMNNDNLHLAKNR</sequence>
<evidence type="ECO:0000313" key="2">
    <source>
        <dbReference type="Proteomes" id="UP000234505"/>
    </source>
</evidence>
<protein>
    <submittedName>
        <fullName evidence="1">Lipoprotein nlpC</fullName>
    </submittedName>
</protein>
<evidence type="ECO:0000313" key="1">
    <source>
        <dbReference type="EMBL" id="PLL19726.1"/>
    </source>
</evidence>